<dbReference type="OrthoDB" id="9761056at2"/>
<feature type="transmembrane region" description="Helical" evidence="8">
    <location>
        <begin position="371"/>
        <end position="390"/>
    </location>
</feature>
<keyword evidence="3 8" id="KW-0813">Transport</keyword>
<feature type="transmembrane region" description="Helical" evidence="8">
    <location>
        <begin position="72"/>
        <end position="95"/>
    </location>
</feature>
<comment type="function">
    <text evidence="8">Uptake of L-lactate across the membrane. Can also transport D-lactate and glycolate.</text>
</comment>
<dbReference type="InterPro" id="IPR003804">
    <property type="entry name" value="Lactate_perm"/>
</dbReference>
<organism evidence="9 10">
    <name type="scientific">Pseudomonas putida</name>
    <name type="common">Arthrobacter siderocapsulatus</name>
    <dbReference type="NCBI Taxonomy" id="303"/>
    <lineage>
        <taxon>Bacteria</taxon>
        <taxon>Pseudomonadati</taxon>
        <taxon>Pseudomonadota</taxon>
        <taxon>Gammaproteobacteria</taxon>
        <taxon>Pseudomonadales</taxon>
        <taxon>Pseudomonadaceae</taxon>
        <taxon>Pseudomonas</taxon>
    </lineage>
</organism>
<gene>
    <name evidence="9" type="ORF">E6B08_04140</name>
</gene>
<proteinExistence type="inferred from homology"/>
<dbReference type="GO" id="GO:0015295">
    <property type="term" value="F:solute:proton symporter activity"/>
    <property type="evidence" value="ECO:0007669"/>
    <property type="project" value="TreeGrafter"/>
</dbReference>
<feature type="transmembrane region" description="Helical" evidence="8">
    <location>
        <begin position="410"/>
        <end position="429"/>
    </location>
</feature>
<feature type="transmembrane region" description="Helical" evidence="8">
    <location>
        <begin position="116"/>
        <end position="149"/>
    </location>
</feature>
<reference evidence="10" key="1">
    <citation type="submission" date="2019-04" db="EMBL/GenBank/DDBJ databases">
        <title>Genome sequence of Pseudomonas putida 1290, an auxin catabolizing strain.</title>
        <authorList>
            <person name="Laird T.S."/>
            <person name="Leveau J.H.J."/>
        </authorList>
    </citation>
    <scope>NUCLEOTIDE SEQUENCE [LARGE SCALE GENOMIC DNA]</scope>
    <source>
        <strain evidence="10">1290</strain>
    </source>
</reference>
<dbReference type="Pfam" id="PF02652">
    <property type="entry name" value="Lactate_perm"/>
    <property type="match status" value="1"/>
</dbReference>
<sequence>MQTWQQLYTPLGSLGLSALAAVIPIVFFFLALAVFRLKGHVAGSITLALSVLVAIFAFQMPVDMALAAAGYGFLYGLWPIAWIIVAAVFLYKLTVKSGQFEVIRSSVLSITDDQRLQVLLIGFCFGAFLEGAAGFGAPVAITAALLVGLGFNPLYAAGLCLIANTAPVAFGALGIPIIVAGQVTGIDAFHIGAMTGRQLPLLSLFVPFWLVFMMDGLRGVKETWPAALVAGLSFAVTQYFTSNFIGPELPDITSALASLICLTLFLKVWQPKRSFAQAKGSVGAAVVEPSGSQPTPYSFGEIFKAWSPFLILTVLVTIWTLKPFKAAFAPGGAMYNFVFNFAIPHLDQLVVKTAPIVAAPTAMPAVFKLDPISATGTAIFLSALISMAVLKINFKTGLTTFKETFWELRWPILSIGMVLAFAFVTNYSGMSSTMALVLAGTGAAFPFFSPFLGWLGVFLTGSDTSSNALFSSLQATTAHQIGVNDTLLVAANTSGGVTGKMISPQSIAVACAATGLVGKESDLFRFTVKHSLFFATIVGLITLIQAYWLTGMLVQH</sequence>
<dbReference type="Proteomes" id="UP000298551">
    <property type="component" value="Chromosome"/>
</dbReference>
<keyword evidence="7 8" id="KW-0472">Membrane</keyword>
<keyword evidence="5 8" id="KW-0812">Transmembrane</keyword>
<evidence type="ECO:0000256" key="1">
    <source>
        <dbReference type="ARBA" id="ARBA00004651"/>
    </source>
</evidence>
<dbReference type="PANTHER" id="PTHR30003">
    <property type="entry name" value="L-LACTATE PERMEASE"/>
    <property type="match status" value="1"/>
</dbReference>
<comment type="similarity">
    <text evidence="2 8">Belongs to the lactate permease family.</text>
</comment>
<feature type="transmembrane region" description="Helical" evidence="8">
    <location>
        <begin position="223"/>
        <end position="240"/>
    </location>
</feature>
<evidence type="ECO:0000256" key="3">
    <source>
        <dbReference type="ARBA" id="ARBA00022448"/>
    </source>
</evidence>
<evidence type="ECO:0000256" key="8">
    <source>
        <dbReference type="RuleBase" id="RU365092"/>
    </source>
</evidence>
<evidence type="ECO:0000256" key="2">
    <source>
        <dbReference type="ARBA" id="ARBA00010100"/>
    </source>
</evidence>
<evidence type="ECO:0000313" key="9">
    <source>
        <dbReference type="EMBL" id="QCI10648.1"/>
    </source>
</evidence>
<dbReference type="PANTHER" id="PTHR30003:SF0">
    <property type="entry name" value="GLYCOLATE PERMEASE GLCA-RELATED"/>
    <property type="match status" value="1"/>
</dbReference>
<evidence type="ECO:0000313" key="10">
    <source>
        <dbReference type="Proteomes" id="UP000298551"/>
    </source>
</evidence>
<dbReference type="AlphaFoldDB" id="A0A4D6X7U1"/>
<evidence type="ECO:0000256" key="4">
    <source>
        <dbReference type="ARBA" id="ARBA00022475"/>
    </source>
</evidence>
<accession>A0A4D6X7U1</accession>
<dbReference type="EMBL" id="CP039371">
    <property type="protein sequence ID" value="QCI10648.1"/>
    <property type="molecule type" value="Genomic_DNA"/>
</dbReference>
<protein>
    <recommendedName>
        <fullName evidence="8">L-lactate permease</fullName>
    </recommendedName>
</protein>
<evidence type="ECO:0000256" key="6">
    <source>
        <dbReference type="ARBA" id="ARBA00022989"/>
    </source>
</evidence>
<dbReference type="NCBIfam" id="TIGR00795">
    <property type="entry name" value="lctP"/>
    <property type="match status" value="1"/>
</dbReference>
<keyword evidence="8" id="KW-0997">Cell inner membrane</keyword>
<dbReference type="RefSeq" id="WP_136912863.1">
    <property type="nucleotide sequence ID" value="NZ_CP039371.1"/>
</dbReference>
<name>A0A4D6X7U1_PSEPU</name>
<keyword evidence="6 8" id="KW-1133">Transmembrane helix</keyword>
<feature type="transmembrane region" description="Helical" evidence="8">
    <location>
        <begin position="532"/>
        <end position="550"/>
    </location>
</feature>
<dbReference type="GO" id="GO:0015129">
    <property type="term" value="F:lactate transmembrane transporter activity"/>
    <property type="evidence" value="ECO:0007669"/>
    <property type="project" value="UniProtKB-UniRule"/>
</dbReference>
<evidence type="ECO:0000256" key="5">
    <source>
        <dbReference type="ARBA" id="ARBA00022692"/>
    </source>
</evidence>
<evidence type="ECO:0000256" key="7">
    <source>
        <dbReference type="ARBA" id="ARBA00023136"/>
    </source>
</evidence>
<feature type="transmembrane region" description="Helical" evidence="8">
    <location>
        <begin position="435"/>
        <end position="459"/>
    </location>
</feature>
<comment type="subcellular location">
    <subcellularLocation>
        <location evidence="8">Cell inner membrane</location>
        <topology evidence="8">Multi-pass membrane protein</topology>
    </subcellularLocation>
    <subcellularLocation>
        <location evidence="1">Cell membrane</location>
        <topology evidence="1">Multi-pass membrane protein</topology>
    </subcellularLocation>
</comment>
<keyword evidence="4" id="KW-1003">Cell membrane</keyword>
<feature type="transmembrane region" description="Helical" evidence="8">
    <location>
        <begin position="252"/>
        <end position="269"/>
    </location>
</feature>
<feature type="transmembrane region" description="Helical" evidence="8">
    <location>
        <begin position="155"/>
        <end position="179"/>
    </location>
</feature>
<feature type="transmembrane region" description="Helical" evidence="8">
    <location>
        <begin position="41"/>
        <end position="60"/>
    </location>
</feature>
<feature type="transmembrane region" description="Helical" evidence="8">
    <location>
        <begin position="12"/>
        <end position="34"/>
    </location>
</feature>
<dbReference type="GO" id="GO:0005886">
    <property type="term" value="C:plasma membrane"/>
    <property type="evidence" value="ECO:0007669"/>
    <property type="project" value="UniProtKB-SubCell"/>
</dbReference>
<feature type="transmembrane region" description="Helical" evidence="8">
    <location>
        <begin position="199"/>
        <end position="217"/>
    </location>
</feature>
<feature type="transmembrane region" description="Helical" evidence="8">
    <location>
        <begin position="302"/>
        <end position="321"/>
    </location>
</feature>